<evidence type="ECO:0000313" key="1">
    <source>
        <dbReference type="EMBL" id="CAG8644724.1"/>
    </source>
</evidence>
<gene>
    <name evidence="1" type="ORF">SPELUC_LOCUS8698</name>
</gene>
<accession>A0ACA9NBN5</accession>
<sequence>RTVIDQLGQTINNNDLETLFINDNTSINSFDDYTTEAGIHFASTSYMHSPTT</sequence>
<dbReference type="Proteomes" id="UP000789366">
    <property type="component" value="Unassembled WGS sequence"/>
</dbReference>
<organism evidence="1 2">
    <name type="scientific">Cetraspora pellucida</name>
    <dbReference type="NCBI Taxonomy" id="1433469"/>
    <lineage>
        <taxon>Eukaryota</taxon>
        <taxon>Fungi</taxon>
        <taxon>Fungi incertae sedis</taxon>
        <taxon>Mucoromycota</taxon>
        <taxon>Glomeromycotina</taxon>
        <taxon>Glomeromycetes</taxon>
        <taxon>Diversisporales</taxon>
        <taxon>Gigasporaceae</taxon>
        <taxon>Cetraspora</taxon>
    </lineage>
</organism>
<keyword evidence="2" id="KW-1185">Reference proteome</keyword>
<evidence type="ECO:0000313" key="2">
    <source>
        <dbReference type="Proteomes" id="UP000789366"/>
    </source>
</evidence>
<proteinExistence type="predicted"/>
<protein>
    <submittedName>
        <fullName evidence="1">16507_t:CDS:1</fullName>
    </submittedName>
</protein>
<comment type="caution">
    <text evidence="1">The sequence shown here is derived from an EMBL/GenBank/DDBJ whole genome shotgun (WGS) entry which is preliminary data.</text>
</comment>
<dbReference type="EMBL" id="CAJVPW010013406">
    <property type="protein sequence ID" value="CAG8644724.1"/>
    <property type="molecule type" value="Genomic_DNA"/>
</dbReference>
<feature type="non-terminal residue" evidence="1">
    <location>
        <position position="1"/>
    </location>
</feature>
<name>A0ACA9NBN5_9GLOM</name>
<reference evidence="1" key="1">
    <citation type="submission" date="2021-06" db="EMBL/GenBank/DDBJ databases">
        <authorList>
            <person name="Kallberg Y."/>
            <person name="Tangrot J."/>
            <person name="Rosling A."/>
        </authorList>
    </citation>
    <scope>NUCLEOTIDE SEQUENCE</scope>
    <source>
        <strain evidence="1">28 12/20/2015</strain>
    </source>
</reference>